<dbReference type="InterPro" id="IPR006703">
    <property type="entry name" value="G_AIG1"/>
</dbReference>
<dbReference type="EMBL" id="CAIIXF020000004">
    <property type="protein sequence ID" value="CAH1782123.1"/>
    <property type="molecule type" value="Genomic_DNA"/>
</dbReference>
<evidence type="ECO:0000256" key="1">
    <source>
        <dbReference type="ARBA" id="ARBA00008535"/>
    </source>
</evidence>
<evidence type="ECO:0000313" key="6">
    <source>
        <dbReference type="Proteomes" id="UP000749559"/>
    </source>
</evidence>
<dbReference type="SUPFAM" id="SSF52540">
    <property type="entry name" value="P-loop containing nucleoside triphosphate hydrolases"/>
    <property type="match status" value="1"/>
</dbReference>
<feature type="non-terminal residue" evidence="5">
    <location>
        <position position="352"/>
    </location>
</feature>
<dbReference type="GO" id="GO:0005525">
    <property type="term" value="F:GTP binding"/>
    <property type="evidence" value="ECO:0007669"/>
    <property type="project" value="UniProtKB-KW"/>
</dbReference>
<keyword evidence="6" id="KW-1185">Reference proteome</keyword>
<gene>
    <name evidence="5" type="ORF">OFUS_LOCUS8602</name>
</gene>
<name>A0A8J1YBW8_OWEFU</name>
<keyword evidence="3" id="KW-0342">GTP-binding</keyword>
<dbReference type="OrthoDB" id="431287at2759"/>
<evidence type="ECO:0000313" key="5">
    <source>
        <dbReference type="EMBL" id="CAH1782123.1"/>
    </source>
</evidence>
<dbReference type="PANTHER" id="PTHR10903">
    <property type="entry name" value="GTPASE, IMAP FAMILY MEMBER-RELATED"/>
    <property type="match status" value="1"/>
</dbReference>
<evidence type="ECO:0000256" key="4">
    <source>
        <dbReference type="SAM" id="MobiDB-lite"/>
    </source>
</evidence>
<dbReference type="InterPro" id="IPR027417">
    <property type="entry name" value="P-loop_NTPase"/>
</dbReference>
<dbReference type="Gene3D" id="3.40.50.300">
    <property type="entry name" value="P-loop containing nucleotide triphosphate hydrolases"/>
    <property type="match status" value="1"/>
</dbReference>
<evidence type="ECO:0000256" key="3">
    <source>
        <dbReference type="ARBA" id="ARBA00023134"/>
    </source>
</evidence>
<comment type="caution">
    <text evidence="5">The sequence shown here is derived from an EMBL/GenBank/DDBJ whole genome shotgun (WGS) entry which is preliminary data.</text>
</comment>
<feature type="compositionally biased region" description="Basic and acidic residues" evidence="4">
    <location>
        <begin position="286"/>
        <end position="297"/>
    </location>
</feature>
<dbReference type="InterPro" id="IPR019406">
    <property type="entry name" value="APLF_PBZ"/>
</dbReference>
<evidence type="ECO:0000256" key="2">
    <source>
        <dbReference type="ARBA" id="ARBA00022741"/>
    </source>
</evidence>
<dbReference type="Pfam" id="PF04548">
    <property type="entry name" value="AIG1"/>
    <property type="match status" value="1"/>
</dbReference>
<organism evidence="5 6">
    <name type="scientific">Owenia fusiformis</name>
    <name type="common">Polychaete worm</name>
    <dbReference type="NCBI Taxonomy" id="6347"/>
    <lineage>
        <taxon>Eukaryota</taxon>
        <taxon>Metazoa</taxon>
        <taxon>Spiralia</taxon>
        <taxon>Lophotrochozoa</taxon>
        <taxon>Annelida</taxon>
        <taxon>Polychaeta</taxon>
        <taxon>Sedentaria</taxon>
        <taxon>Canalipalpata</taxon>
        <taxon>Sabellida</taxon>
        <taxon>Oweniida</taxon>
        <taxon>Oweniidae</taxon>
        <taxon>Owenia</taxon>
    </lineage>
</organism>
<dbReference type="AlphaFoldDB" id="A0A8J1YBW8"/>
<feature type="region of interest" description="Disordered" evidence="4">
    <location>
        <begin position="29"/>
        <end position="58"/>
    </location>
</feature>
<dbReference type="FunFam" id="3.40.50.300:FF:000366">
    <property type="entry name" value="GTPase, IMAP family member 2"/>
    <property type="match status" value="1"/>
</dbReference>
<keyword evidence="2" id="KW-0547">Nucleotide-binding</keyword>
<sequence length="352" mass="38752">IRAEAMATGRSKERCKYWDKCYRTNPDHFDKWLHPGDSPSGQRRGGSSRHTGRSYDEDRHIDEVVKNVKDGLPLRLVLLGKTGNGKSSTANTILDCDEFKEGVGFKSETTTSSYGETSLAGRKVTVIDTPGICDTSKDDTAIYKQIARGMILASPGPHVFCILVKIDRFTEEDEEVIETVKRFFGDNMLKFAIVVFTRGDEIERSGEDFKALLEDAPPGVQSLVKNCGNRYFVINNRADNRKAEGERLVKYALRKGLGSDFCKDPHGLAKKLQTAVAKKQRKKGRVGTDEDLAKESAQESSGFDLPGTILTVMKTVLPPPVVAVAEGIVGAVKADKCWGDSPQTPCYKPVSE</sequence>
<reference evidence="5" key="1">
    <citation type="submission" date="2022-03" db="EMBL/GenBank/DDBJ databases">
        <authorList>
            <person name="Martin C."/>
        </authorList>
    </citation>
    <scope>NUCLEOTIDE SEQUENCE</scope>
</reference>
<dbReference type="Pfam" id="PF10283">
    <property type="entry name" value="zf-CCHH"/>
    <property type="match status" value="1"/>
</dbReference>
<dbReference type="PANTHER" id="PTHR10903:SF184">
    <property type="entry name" value="GTP-BINDING PROTEIN A"/>
    <property type="match status" value="1"/>
</dbReference>
<protein>
    <submittedName>
        <fullName evidence="5">Uncharacterized protein</fullName>
    </submittedName>
</protein>
<dbReference type="InterPro" id="IPR045058">
    <property type="entry name" value="GIMA/IAN/Toc"/>
</dbReference>
<comment type="similarity">
    <text evidence="1">Belongs to the TRAFAC class TrmE-Era-EngA-EngB-Septin-like GTPase superfamily. AIG1/Toc34/Toc159-like paraseptin GTPase family. IAN subfamily.</text>
</comment>
<dbReference type="PROSITE" id="PS51720">
    <property type="entry name" value="G_AIG1"/>
    <property type="match status" value="1"/>
</dbReference>
<feature type="region of interest" description="Disordered" evidence="4">
    <location>
        <begin position="280"/>
        <end position="301"/>
    </location>
</feature>
<dbReference type="Proteomes" id="UP000749559">
    <property type="component" value="Unassembled WGS sequence"/>
</dbReference>
<proteinExistence type="inferred from homology"/>
<accession>A0A8J1YBW8</accession>